<gene>
    <name evidence="7" type="ORF">KIW84_060577</name>
</gene>
<evidence type="ECO:0000256" key="1">
    <source>
        <dbReference type="ARBA" id="ARBA00009085"/>
    </source>
</evidence>
<keyword evidence="3" id="KW-0833">Ubl conjugation pathway</keyword>
<keyword evidence="5" id="KW-0788">Thiol protease</keyword>
<dbReference type="Gene3D" id="3.10.20.90">
    <property type="entry name" value="Phosphatidylinositol 3-kinase Catalytic Subunit, Chain A, domain 1"/>
    <property type="match status" value="1"/>
</dbReference>
<keyword evidence="4 7" id="KW-0378">Hydrolase</keyword>
<accession>A0A9D4W1U1</accession>
<feature type="non-terminal residue" evidence="7">
    <location>
        <position position="1"/>
    </location>
</feature>
<organism evidence="7 8">
    <name type="scientific">Pisum sativum</name>
    <name type="common">Garden pea</name>
    <name type="synonym">Lathyrus oleraceus</name>
    <dbReference type="NCBI Taxonomy" id="3888"/>
    <lineage>
        <taxon>Eukaryota</taxon>
        <taxon>Viridiplantae</taxon>
        <taxon>Streptophyta</taxon>
        <taxon>Embryophyta</taxon>
        <taxon>Tracheophyta</taxon>
        <taxon>Spermatophyta</taxon>
        <taxon>Magnoliopsida</taxon>
        <taxon>eudicotyledons</taxon>
        <taxon>Gunneridae</taxon>
        <taxon>Pentapetalae</taxon>
        <taxon>rosids</taxon>
        <taxon>fabids</taxon>
        <taxon>Fabales</taxon>
        <taxon>Fabaceae</taxon>
        <taxon>Papilionoideae</taxon>
        <taxon>50 kb inversion clade</taxon>
        <taxon>NPAAA clade</taxon>
        <taxon>Hologalegina</taxon>
        <taxon>IRL clade</taxon>
        <taxon>Fabeae</taxon>
        <taxon>Lathyrus</taxon>
    </lineage>
</organism>
<dbReference type="Pfam" id="PF12436">
    <property type="entry name" value="USP7_ICP0_bdg"/>
    <property type="match status" value="1"/>
</dbReference>
<dbReference type="GO" id="GO:0008234">
    <property type="term" value="F:cysteine-type peptidase activity"/>
    <property type="evidence" value="ECO:0007669"/>
    <property type="project" value="UniProtKB-KW"/>
</dbReference>
<dbReference type="FunFam" id="3.10.20.90:FF:000050">
    <property type="entry name" value="Ubiquitin carboxyl-terminal hydrolase 13"/>
    <property type="match status" value="1"/>
</dbReference>
<reference evidence="7 8" key="1">
    <citation type="journal article" date="2022" name="Nat. Genet.">
        <title>Improved pea reference genome and pan-genome highlight genomic features and evolutionary characteristics.</title>
        <authorList>
            <person name="Yang T."/>
            <person name="Liu R."/>
            <person name="Luo Y."/>
            <person name="Hu S."/>
            <person name="Wang D."/>
            <person name="Wang C."/>
            <person name="Pandey M.K."/>
            <person name="Ge S."/>
            <person name="Xu Q."/>
            <person name="Li N."/>
            <person name="Li G."/>
            <person name="Huang Y."/>
            <person name="Saxena R.K."/>
            <person name="Ji Y."/>
            <person name="Li M."/>
            <person name="Yan X."/>
            <person name="He Y."/>
            <person name="Liu Y."/>
            <person name="Wang X."/>
            <person name="Xiang C."/>
            <person name="Varshney R.K."/>
            <person name="Ding H."/>
            <person name="Gao S."/>
            <person name="Zong X."/>
        </authorList>
    </citation>
    <scope>NUCLEOTIDE SEQUENCE [LARGE SCALE GENOMIC DNA]</scope>
    <source>
        <strain evidence="7 8">cv. Zhongwan 6</strain>
    </source>
</reference>
<evidence type="ECO:0000256" key="5">
    <source>
        <dbReference type="ARBA" id="ARBA00022807"/>
    </source>
</evidence>
<comment type="similarity">
    <text evidence="1">Belongs to the peptidase C19 family.</text>
</comment>
<dbReference type="EMBL" id="JAMSHJ010000006">
    <property type="protein sequence ID" value="KAI5393498.1"/>
    <property type="molecule type" value="Genomic_DNA"/>
</dbReference>
<evidence type="ECO:0000313" key="7">
    <source>
        <dbReference type="EMBL" id="KAI5393498.1"/>
    </source>
</evidence>
<dbReference type="GO" id="GO:0005634">
    <property type="term" value="C:nucleus"/>
    <property type="evidence" value="ECO:0007669"/>
    <property type="project" value="UniProtKB-ARBA"/>
</dbReference>
<dbReference type="AlphaFoldDB" id="A0A9D4W1U1"/>
<dbReference type="Proteomes" id="UP001058974">
    <property type="component" value="Chromosome 6"/>
</dbReference>
<proteinExistence type="inferred from homology"/>
<dbReference type="GO" id="GO:0006508">
    <property type="term" value="P:proteolysis"/>
    <property type="evidence" value="ECO:0007669"/>
    <property type="project" value="UniProtKB-KW"/>
</dbReference>
<evidence type="ECO:0000259" key="6">
    <source>
        <dbReference type="Pfam" id="PF12436"/>
    </source>
</evidence>
<evidence type="ECO:0000313" key="8">
    <source>
        <dbReference type="Proteomes" id="UP001058974"/>
    </source>
</evidence>
<name>A0A9D4W1U1_PEA</name>
<comment type="caution">
    <text evidence="7">The sequence shown here is derived from an EMBL/GenBank/DDBJ whole genome shotgun (WGS) entry which is preliminary data.</text>
</comment>
<dbReference type="GO" id="GO:0101005">
    <property type="term" value="F:deubiquitinase activity"/>
    <property type="evidence" value="ECO:0007669"/>
    <property type="project" value="UniProtKB-ARBA"/>
</dbReference>
<sequence length="154" mass="17948">IFHIFLGLWFVFFVLGVVRSFKFLSSYCSILRVLWQVGQLREVSNKVHNAELKLFLEVEKGMDLCPIASPDKTKDDILLFFKLYDPEKEELRYVGRLFVKGTGKPSEILTRLNEMAGYDPEEDIVLYEEIKFEPNVMCEPIDKKVTFRSSQVCP</sequence>
<dbReference type="Gramene" id="Psat06G0057700-T3">
    <property type="protein sequence ID" value="KAI5393498.1"/>
    <property type="gene ID" value="KIW84_060577"/>
</dbReference>
<evidence type="ECO:0000256" key="4">
    <source>
        <dbReference type="ARBA" id="ARBA00022801"/>
    </source>
</evidence>
<protein>
    <submittedName>
        <fullName evidence="7">Ubiquitin carboxyl-terminal hydrolase 13, variant 3</fullName>
    </submittedName>
</protein>
<feature type="domain" description="Ubiquitin carboxyl-terminal hydrolase 7 ICP0-binding" evidence="6">
    <location>
        <begin position="37"/>
        <end position="151"/>
    </location>
</feature>
<dbReference type="InterPro" id="IPR024729">
    <property type="entry name" value="USP7_ICP0-binding_dom"/>
</dbReference>
<keyword evidence="2" id="KW-0645">Protease</keyword>
<evidence type="ECO:0000256" key="2">
    <source>
        <dbReference type="ARBA" id="ARBA00022670"/>
    </source>
</evidence>
<evidence type="ECO:0000256" key="3">
    <source>
        <dbReference type="ARBA" id="ARBA00022786"/>
    </source>
</evidence>
<keyword evidence="8" id="KW-1185">Reference proteome</keyword>